<reference evidence="9" key="1">
    <citation type="submission" date="2024-03" db="EMBL/GenBank/DDBJ databases">
        <title>WGS assembly of Saponaria officinalis var. Norfolk2.</title>
        <authorList>
            <person name="Jenkins J."/>
            <person name="Shu S."/>
            <person name="Grimwood J."/>
            <person name="Barry K."/>
            <person name="Goodstein D."/>
            <person name="Schmutz J."/>
            <person name="Leebens-Mack J."/>
            <person name="Osbourn A."/>
        </authorList>
    </citation>
    <scope>NUCLEOTIDE SEQUENCE [LARGE SCALE GENOMIC DNA]</scope>
    <source>
        <strain evidence="9">JIC</strain>
    </source>
</reference>
<name>A0AAW1GY85_SAPOF</name>
<dbReference type="FunFam" id="3.30.70.580:FF:000002">
    <property type="entry name" value="tRNA pseudouridine synthase"/>
    <property type="match status" value="1"/>
</dbReference>
<evidence type="ECO:0000256" key="5">
    <source>
        <dbReference type="PIRSR" id="PIRSR641708-1"/>
    </source>
</evidence>
<comment type="similarity">
    <text evidence="1">Belongs to the tRNA pseudouridine synthase TruA family.</text>
</comment>
<gene>
    <name evidence="9" type="ORF">RND81_13G150700</name>
</gene>
<dbReference type="InterPro" id="IPR020103">
    <property type="entry name" value="PsdUridine_synth_cat_dom_sf"/>
</dbReference>
<dbReference type="GO" id="GO:0005634">
    <property type="term" value="C:nucleus"/>
    <property type="evidence" value="ECO:0007669"/>
    <property type="project" value="TreeGrafter"/>
</dbReference>
<proteinExistence type="inferred from homology"/>
<evidence type="ECO:0000259" key="8">
    <source>
        <dbReference type="Pfam" id="PF01416"/>
    </source>
</evidence>
<evidence type="ECO:0000256" key="2">
    <source>
        <dbReference type="ARBA" id="ARBA00022694"/>
    </source>
</evidence>
<dbReference type="Gene3D" id="3.30.70.660">
    <property type="entry name" value="Pseudouridine synthase I, catalytic domain, C-terminal subdomain"/>
    <property type="match status" value="1"/>
</dbReference>
<dbReference type="Gene3D" id="3.30.70.580">
    <property type="entry name" value="Pseudouridine synthase I, catalytic domain, N-terminal subdomain"/>
    <property type="match status" value="1"/>
</dbReference>
<evidence type="ECO:0000256" key="4">
    <source>
        <dbReference type="ARBA" id="ARBA00036943"/>
    </source>
</evidence>
<evidence type="ECO:0000256" key="7">
    <source>
        <dbReference type="SAM" id="MobiDB-lite"/>
    </source>
</evidence>
<dbReference type="Pfam" id="PF01416">
    <property type="entry name" value="PseudoU_synth_1"/>
    <property type="match status" value="1"/>
</dbReference>
<dbReference type="SUPFAM" id="SSF55120">
    <property type="entry name" value="Pseudouridine synthase"/>
    <property type="match status" value="1"/>
</dbReference>
<dbReference type="InterPro" id="IPR001406">
    <property type="entry name" value="PsdUridine_synth_TruA"/>
</dbReference>
<feature type="active site" description="Nucleophile" evidence="5">
    <location>
        <position position="109"/>
    </location>
</feature>
<evidence type="ECO:0000313" key="9">
    <source>
        <dbReference type="EMBL" id="KAK9669731.1"/>
    </source>
</evidence>
<feature type="region of interest" description="Disordered" evidence="7">
    <location>
        <begin position="225"/>
        <end position="245"/>
    </location>
</feature>
<dbReference type="PANTHER" id="PTHR11142">
    <property type="entry name" value="PSEUDOURIDYLATE SYNTHASE"/>
    <property type="match status" value="1"/>
</dbReference>
<keyword evidence="3" id="KW-0413">Isomerase</keyword>
<dbReference type="GO" id="GO:0009982">
    <property type="term" value="F:pseudouridine synthase activity"/>
    <property type="evidence" value="ECO:0007669"/>
    <property type="project" value="InterPro"/>
</dbReference>
<evidence type="ECO:0000256" key="1">
    <source>
        <dbReference type="ARBA" id="ARBA00009375"/>
    </source>
</evidence>
<dbReference type="InterPro" id="IPR041708">
    <property type="entry name" value="PUS1/PUS2-like"/>
</dbReference>
<sequence length="485" mass="55056">MRMAGASYSYSYSIASVIGRPARVLSRSRWLCCSTVSAPTKWDSFRKKKVVMRVGYVGSNYRGLQKQREDNIRTIEEALENALYKAGGIRDSNYGQLHKIAWARSSRTDKGVHSLATTISLKLEIPDNAWMSDPHGIQLASVVNSHLPSDISVFSILPSQRSFHPRTECHVRNYSYLLPAQIIGITPHSTPAQIDEHISDFNAILNTFEGKHPFHNYTVRSKYRRQAAKGHADRRQKLSQKPPVSEINQDVQLVTIDEQCITPSESSDSEDPPDSEHVIEDTVKPIHARWLHETDEADVLSSSHWRRIFQCSCGHLDRSLGLDFVDLTICGESFMLHQIRKMVGTAIAVKQDLLPRDLLKLSLNKFSRIVLPLAPSEVLLLRGNDFRLRKVPGNTKRPEMHILVDSEDINKTVDKFYATVMLPQISEFLDPLKHPWKDWLSTLDANVSIPDPQLAEVRNAWNAWNHESQLRKMADSIQATEKLTV</sequence>
<dbReference type="AlphaFoldDB" id="A0AAW1GY85"/>
<comment type="catalytic activity">
    <reaction evidence="4">
        <text>a uridine in tRNA = a pseudouridine in tRNA</text>
        <dbReference type="Rhea" id="RHEA:54572"/>
        <dbReference type="Rhea" id="RHEA-COMP:13339"/>
        <dbReference type="Rhea" id="RHEA-COMP:13934"/>
        <dbReference type="ChEBI" id="CHEBI:65314"/>
        <dbReference type="ChEBI" id="CHEBI:65315"/>
    </reaction>
</comment>
<comment type="caution">
    <text evidence="9">The sequence shown here is derived from an EMBL/GenBank/DDBJ whole genome shotgun (WGS) entry which is preliminary data.</text>
</comment>
<dbReference type="PANTHER" id="PTHR11142:SF9">
    <property type="entry name" value="TRNA PSEUDOURIDINE SYNTHASE-RELATED"/>
    <property type="match status" value="1"/>
</dbReference>
<keyword evidence="2" id="KW-0819">tRNA processing</keyword>
<dbReference type="Proteomes" id="UP001443914">
    <property type="component" value="Unassembled WGS sequence"/>
</dbReference>
<evidence type="ECO:0000313" key="10">
    <source>
        <dbReference type="Proteomes" id="UP001443914"/>
    </source>
</evidence>
<evidence type="ECO:0000256" key="3">
    <source>
        <dbReference type="ARBA" id="ARBA00023235"/>
    </source>
</evidence>
<dbReference type="InterPro" id="IPR020097">
    <property type="entry name" value="PsdUridine_synth_TruA_a/b_dom"/>
</dbReference>
<dbReference type="InterPro" id="IPR020094">
    <property type="entry name" value="TruA/RsuA/RluB/E/F_N"/>
</dbReference>
<dbReference type="GO" id="GO:1990481">
    <property type="term" value="P:mRNA pseudouridine synthesis"/>
    <property type="evidence" value="ECO:0007669"/>
    <property type="project" value="TreeGrafter"/>
</dbReference>
<keyword evidence="10" id="KW-1185">Reference proteome</keyword>
<dbReference type="InterPro" id="IPR020095">
    <property type="entry name" value="PsdUridine_synth_TruA_C"/>
</dbReference>
<organism evidence="9 10">
    <name type="scientific">Saponaria officinalis</name>
    <name type="common">Common soapwort</name>
    <name type="synonym">Lychnis saponaria</name>
    <dbReference type="NCBI Taxonomy" id="3572"/>
    <lineage>
        <taxon>Eukaryota</taxon>
        <taxon>Viridiplantae</taxon>
        <taxon>Streptophyta</taxon>
        <taxon>Embryophyta</taxon>
        <taxon>Tracheophyta</taxon>
        <taxon>Spermatophyta</taxon>
        <taxon>Magnoliopsida</taxon>
        <taxon>eudicotyledons</taxon>
        <taxon>Gunneridae</taxon>
        <taxon>Pentapetalae</taxon>
        <taxon>Caryophyllales</taxon>
        <taxon>Caryophyllaceae</taxon>
        <taxon>Caryophylleae</taxon>
        <taxon>Saponaria</taxon>
    </lineage>
</organism>
<feature type="binding site" evidence="6">
    <location>
        <position position="174"/>
    </location>
    <ligand>
        <name>substrate</name>
    </ligand>
</feature>
<protein>
    <recommendedName>
        <fullName evidence="8">Pseudouridine synthase I TruA alpha/beta domain-containing protein</fullName>
    </recommendedName>
</protein>
<dbReference type="CDD" id="cd02568">
    <property type="entry name" value="PseudoU_synth_PUS1_PUS2"/>
    <property type="match status" value="1"/>
</dbReference>
<evidence type="ECO:0000256" key="6">
    <source>
        <dbReference type="PIRSR" id="PIRSR641708-2"/>
    </source>
</evidence>
<dbReference type="GO" id="GO:0031119">
    <property type="term" value="P:tRNA pseudouridine synthesis"/>
    <property type="evidence" value="ECO:0007669"/>
    <property type="project" value="InterPro"/>
</dbReference>
<dbReference type="GO" id="GO:0003723">
    <property type="term" value="F:RNA binding"/>
    <property type="evidence" value="ECO:0007669"/>
    <property type="project" value="InterPro"/>
</dbReference>
<feature type="domain" description="Pseudouridine synthase I TruA alpha/beta" evidence="8">
    <location>
        <begin position="302"/>
        <end position="375"/>
    </location>
</feature>
<accession>A0AAW1GY85</accession>
<dbReference type="EMBL" id="JBDFQZ010000013">
    <property type="protein sequence ID" value="KAK9669731.1"/>
    <property type="molecule type" value="Genomic_DNA"/>
</dbReference>